<dbReference type="SUPFAM" id="SSF75217">
    <property type="entry name" value="alpha/beta knot"/>
    <property type="match status" value="1"/>
</dbReference>
<dbReference type="InterPro" id="IPR029028">
    <property type="entry name" value="Alpha/beta_knot_MTases"/>
</dbReference>
<name>A0A1Y6FTJ0_9SPHN</name>
<gene>
    <name evidence="6" type="ORF">SAMN06295984_2950</name>
</gene>
<dbReference type="GO" id="GO:0008173">
    <property type="term" value="F:RNA methyltransferase activity"/>
    <property type="evidence" value="ECO:0007669"/>
    <property type="project" value="InterPro"/>
</dbReference>
<comment type="similarity">
    <text evidence="1">Belongs to the class IV-like SAM-binding methyltransferase superfamily. RNA methyltransferase TrmH family.</text>
</comment>
<dbReference type="InterPro" id="IPR004384">
    <property type="entry name" value="RNA_MeTrfase_TrmJ/LasT"/>
</dbReference>
<dbReference type="CDD" id="cd10456">
    <property type="entry name" value="GIY-YIG_UPF0213"/>
    <property type="match status" value="1"/>
</dbReference>
<evidence type="ECO:0000313" key="6">
    <source>
        <dbReference type="EMBL" id="SMQ78943.1"/>
    </source>
</evidence>
<dbReference type="Gene3D" id="3.40.1280.10">
    <property type="match status" value="1"/>
</dbReference>
<keyword evidence="4" id="KW-0949">S-adenosyl-L-methionine</keyword>
<dbReference type="InterPro" id="IPR001537">
    <property type="entry name" value="SpoU_MeTrfase"/>
</dbReference>
<dbReference type="PANTHER" id="PTHR42786">
    <property type="entry name" value="TRNA/RRNA METHYLTRANSFERASE"/>
    <property type="match status" value="1"/>
</dbReference>
<keyword evidence="7" id="KW-1185">Reference proteome</keyword>
<dbReference type="InterPro" id="IPR029026">
    <property type="entry name" value="tRNA_m1G_MTases_N"/>
</dbReference>
<evidence type="ECO:0000259" key="5">
    <source>
        <dbReference type="PROSITE" id="PS50164"/>
    </source>
</evidence>
<protein>
    <submittedName>
        <fullName evidence="6">tRNA/rRNA methyltransferase</fullName>
    </submittedName>
</protein>
<proteinExistence type="inferred from homology"/>
<dbReference type="InterPro" id="IPR000305">
    <property type="entry name" value="GIY-YIG_endonuc"/>
</dbReference>
<dbReference type="SUPFAM" id="SSF82771">
    <property type="entry name" value="GIY-YIG endonuclease"/>
    <property type="match status" value="1"/>
</dbReference>
<accession>A0A1Y6FTJ0</accession>
<evidence type="ECO:0000313" key="7">
    <source>
        <dbReference type="Proteomes" id="UP000194469"/>
    </source>
</evidence>
<dbReference type="PANTHER" id="PTHR42786:SF7">
    <property type="entry name" value="TRNA_RRNA METHYLTRANSFERASE SPOU TYPE DOMAIN-CONTAINING PROTEIN"/>
    <property type="match status" value="1"/>
</dbReference>
<dbReference type="GO" id="GO:0003723">
    <property type="term" value="F:RNA binding"/>
    <property type="evidence" value="ECO:0007669"/>
    <property type="project" value="InterPro"/>
</dbReference>
<keyword evidence="2 6" id="KW-0489">Methyltransferase</keyword>
<dbReference type="InterPro" id="IPR035901">
    <property type="entry name" value="GIY-YIG_endonuc_sf"/>
</dbReference>
<dbReference type="RefSeq" id="WP_086457741.1">
    <property type="nucleotide sequence ID" value="NZ_FXWL01000003.1"/>
</dbReference>
<dbReference type="CDD" id="cd18093">
    <property type="entry name" value="SpoU-like_TrmJ"/>
    <property type="match status" value="1"/>
</dbReference>
<dbReference type="GO" id="GO:0002128">
    <property type="term" value="P:tRNA nucleoside ribose methylation"/>
    <property type="evidence" value="ECO:0007669"/>
    <property type="project" value="TreeGrafter"/>
</dbReference>
<evidence type="ECO:0000256" key="2">
    <source>
        <dbReference type="ARBA" id="ARBA00022603"/>
    </source>
</evidence>
<dbReference type="GO" id="GO:0005829">
    <property type="term" value="C:cytosol"/>
    <property type="evidence" value="ECO:0007669"/>
    <property type="project" value="TreeGrafter"/>
</dbReference>
<dbReference type="Proteomes" id="UP000194469">
    <property type="component" value="Unassembled WGS sequence"/>
</dbReference>
<reference evidence="7" key="1">
    <citation type="submission" date="2017-04" db="EMBL/GenBank/DDBJ databases">
        <authorList>
            <person name="Varghese N."/>
            <person name="Submissions S."/>
        </authorList>
    </citation>
    <scope>NUCLEOTIDE SEQUENCE [LARGE SCALE GENOMIC DNA]</scope>
    <source>
        <strain evidence="7">UI2</strain>
    </source>
</reference>
<feature type="domain" description="GIY-YIG" evidence="5">
    <location>
        <begin position="1"/>
        <end position="76"/>
    </location>
</feature>
<dbReference type="EMBL" id="FXWL01000003">
    <property type="protein sequence ID" value="SMQ78943.1"/>
    <property type="molecule type" value="Genomic_DNA"/>
</dbReference>
<dbReference type="Pfam" id="PF00588">
    <property type="entry name" value="SpoU_methylase"/>
    <property type="match status" value="1"/>
</dbReference>
<dbReference type="PROSITE" id="PS50164">
    <property type="entry name" value="GIY_YIG"/>
    <property type="match status" value="1"/>
</dbReference>
<dbReference type="Pfam" id="PF01541">
    <property type="entry name" value="GIY-YIG"/>
    <property type="match status" value="1"/>
</dbReference>
<evidence type="ECO:0000256" key="1">
    <source>
        <dbReference type="ARBA" id="ARBA00007228"/>
    </source>
</evidence>
<evidence type="ECO:0000256" key="3">
    <source>
        <dbReference type="ARBA" id="ARBA00022679"/>
    </source>
</evidence>
<dbReference type="GeneID" id="303002708"/>
<dbReference type="Gene3D" id="1.10.8.590">
    <property type="match status" value="1"/>
</dbReference>
<keyword evidence="3 6" id="KW-0808">Transferase</keyword>
<evidence type="ECO:0000256" key="4">
    <source>
        <dbReference type="ARBA" id="ARBA00022691"/>
    </source>
</evidence>
<sequence>MTFWTYLLHCADRTYYTGHTDDLERRLYQHQEGILGGYTSTRRPVELVWAEAFATREEAKATELKIKNWSRIKKEALIAKDWKRLKQASIPPAERVARTSASLGKTPRLRSGMRDEGDSLLEAAPPPVIVLVRPQLGENIGKAARAMLNFGLTELRLVAPRDGWPNPDAGPAASGADVVLAEAAVFDTLAEAVADCTHIYATTVRKRGVTKPVLTPEAAAKAVHATAGRSAYVFGPERSGLETDDVALAHSIVTVPINPEFGSLNLAQAVILLAYEWSKGVALASPPEVPLDPPADHAEFEQLIEHLNRDLDAAGYFFPPERTEATLRTIRTAITKTGWSYNDIRMMHGIIASLGRAKKIL</sequence>
<dbReference type="AlphaFoldDB" id="A0A1Y6FTJ0"/>
<organism evidence="6 7">
    <name type="scientific">Sphingopyxis terrae subsp. ummariensis</name>
    <dbReference type="NCBI Taxonomy" id="429001"/>
    <lineage>
        <taxon>Bacteria</taxon>
        <taxon>Pseudomonadati</taxon>
        <taxon>Pseudomonadota</taxon>
        <taxon>Alphaproteobacteria</taxon>
        <taxon>Sphingomonadales</taxon>
        <taxon>Sphingomonadaceae</taxon>
        <taxon>Sphingopyxis</taxon>
    </lineage>
</organism>
<dbReference type="Gene3D" id="3.40.1440.10">
    <property type="entry name" value="GIY-YIG endonuclease"/>
    <property type="match status" value="1"/>
</dbReference>